<evidence type="ECO:0000313" key="3">
    <source>
        <dbReference type="Proteomes" id="UP000192468"/>
    </source>
</evidence>
<protein>
    <submittedName>
        <fullName evidence="2">Uncharacterized protein</fullName>
    </submittedName>
</protein>
<evidence type="ECO:0000313" key="2">
    <source>
        <dbReference type="EMBL" id="SMC18695.1"/>
    </source>
</evidence>
<sequence>MSKIAAILCSLSFFLNSILQFLLMAGFPLGRFSFGGKYTIFPPELRIVSGFLCILWFYYSITYLIYGNLIQVKTNKLFLNFKLIIMTLFLFLATIFNFFISTSFFEKYYTGGLSALTFMLSAFLLLYNRKTPQNSF</sequence>
<reference evidence="2 3" key="1">
    <citation type="submission" date="2017-04" db="EMBL/GenBank/DDBJ databases">
        <authorList>
            <person name="Afonso C.L."/>
            <person name="Miller P.J."/>
            <person name="Scott M.A."/>
            <person name="Spackman E."/>
            <person name="Goraichik I."/>
            <person name="Dimitrov K.M."/>
            <person name="Suarez D.L."/>
            <person name="Swayne D.E."/>
        </authorList>
    </citation>
    <scope>NUCLEOTIDE SEQUENCE [LARGE SCALE GENOMIC DNA]</scope>
    <source>
        <strain evidence="2 3">DSM 12555</strain>
    </source>
</reference>
<organism evidence="2 3">
    <name type="scientific">Clostridium acidisoli DSM 12555</name>
    <dbReference type="NCBI Taxonomy" id="1121291"/>
    <lineage>
        <taxon>Bacteria</taxon>
        <taxon>Bacillati</taxon>
        <taxon>Bacillota</taxon>
        <taxon>Clostridia</taxon>
        <taxon>Eubacteriales</taxon>
        <taxon>Clostridiaceae</taxon>
        <taxon>Clostridium</taxon>
    </lineage>
</organism>
<keyword evidence="1" id="KW-0812">Transmembrane</keyword>
<keyword evidence="1" id="KW-1133">Transmembrane helix</keyword>
<keyword evidence="1" id="KW-0472">Membrane</keyword>
<accession>A0A1W1X467</accession>
<dbReference type="OrthoDB" id="9803232at2"/>
<dbReference type="RefSeq" id="WP_084113817.1">
    <property type="nucleotide sequence ID" value="NZ_FWXH01000002.1"/>
</dbReference>
<gene>
    <name evidence="2" type="ORF">SAMN02745134_00636</name>
</gene>
<dbReference type="AlphaFoldDB" id="A0A1W1X467"/>
<feature type="transmembrane region" description="Helical" evidence="1">
    <location>
        <begin position="108"/>
        <end position="127"/>
    </location>
</feature>
<keyword evidence="3" id="KW-1185">Reference proteome</keyword>
<dbReference type="EMBL" id="FWXH01000002">
    <property type="protein sequence ID" value="SMC18695.1"/>
    <property type="molecule type" value="Genomic_DNA"/>
</dbReference>
<feature type="transmembrane region" description="Helical" evidence="1">
    <location>
        <begin position="48"/>
        <end position="66"/>
    </location>
</feature>
<feature type="transmembrane region" description="Helical" evidence="1">
    <location>
        <begin position="78"/>
        <end position="102"/>
    </location>
</feature>
<dbReference type="Proteomes" id="UP000192468">
    <property type="component" value="Unassembled WGS sequence"/>
</dbReference>
<evidence type="ECO:0000256" key="1">
    <source>
        <dbReference type="SAM" id="Phobius"/>
    </source>
</evidence>
<proteinExistence type="predicted"/>
<name>A0A1W1X467_9CLOT</name>